<evidence type="ECO:0000313" key="3">
    <source>
        <dbReference type="EMBL" id="GAA0928930.1"/>
    </source>
</evidence>
<feature type="region of interest" description="Disordered" evidence="1">
    <location>
        <begin position="1"/>
        <end position="33"/>
    </location>
</feature>
<accession>A0ABN1PIV7</accession>
<evidence type="ECO:0000313" key="4">
    <source>
        <dbReference type="Proteomes" id="UP001500418"/>
    </source>
</evidence>
<dbReference type="Proteomes" id="UP001500418">
    <property type="component" value="Unassembled WGS sequence"/>
</dbReference>
<feature type="compositionally biased region" description="Basic and acidic residues" evidence="1">
    <location>
        <begin position="24"/>
        <end position="33"/>
    </location>
</feature>
<feature type="compositionally biased region" description="Basic and acidic residues" evidence="1">
    <location>
        <begin position="1"/>
        <end position="12"/>
    </location>
</feature>
<keyword evidence="4" id="KW-1185">Reference proteome</keyword>
<name>A0ABN1PIV7_9ACTN</name>
<keyword evidence="2" id="KW-1133">Transmembrane helix</keyword>
<gene>
    <name evidence="3" type="ORF">GCM10009575_031120</name>
</gene>
<keyword evidence="2" id="KW-0472">Membrane</keyword>
<organism evidence="3 4">
    <name type="scientific">Streptomyces rhizosphaericus</name>
    <dbReference type="NCBI Taxonomy" id="114699"/>
    <lineage>
        <taxon>Bacteria</taxon>
        <taxon>Bacillati</taxon>
        <taxon>Actinomycetota</taxon>
        <taxon>Actinomycetes</taxon>
        <taxon>Kitasatosporales</taxon>
        <taxon>Streptomycetaceae</taxon>
        <taxon>Streptomyces</taxon>
        <taxon>Streptomyces violaceusniger group</taxon>
    </lineage>
</organism>
<evidence type="ECO:0000256" key="2">
    <source>
        <dbReference type="SAM" id="Phobius"/>
    </source>
</evidence>
<feature type="transmembrane region" description="Helical" evidence="2">
    <location>
        <begin position="59"/>
        <end position="78"/>
    </location>
</feature>
<evidence type="ECO:0000256" key="1">
    <source>
        <dbReference type="SAM" id="MobiDB-lite"/>
    </source>
</evidence>
<keyword evidence="2" id="KW-0812">Transmembrane</keyword>
<reference evidence="3 4" key="1">
    <citation type="journal article" date="2019" name="Int. J. Syst. Evol. Microbiol.">
        <title>The Global Catalogue of Microorganisms (GCM) 10K type strain sequencing project: providing services to taxonomists for standard genome sequencing and annotation.</title>
        <authorList>
            <consortium name="The Broad Institute Genomics Platform"/>
            <consortium name="The Broad Institute Genome Sequencing Center for Infectious Disease"/>
            <person name="Wu L."/>
            <person name="Ma J."/>
        </authorList>
    </citation>
    <scope>NUCLEOTIDE SEQUENCE [LARGE SCALE GENOMIC DNA]</scope>
    <source>
        <strain evidence="3 4">JCM 11444</strain>
    </source>
</reference>
<protein>
    <submittedName>
        <fullName evidence="3">Uncharacterized protein</fullName>
    </submittedName>
</protein>
<dbReference type="EMBL" id="BAAAID010000016">
    <property type="protein sequence ID" value="GAA0928930.1"/>
    <property type="molecule type" value="Genomic_DNA"/>
</dbReference>
<sequence>MVHAELVQRRVEQTVVGEDGLPDNADHDSAEYDGCEEHAAQRVVEPAAAVQEDAMARPIALAAIVTATVMMMVLVSTFQKSGSSASVR</sequence>
<comment type="caution">
    <text evidence="3">The sequence shown here is derived from an EMBL/GenBank/DDBJ whole genome shotgun (WGS) entry which is preliminary data.</text>
</comment>
<proteinExistence type="predicted"/>